<reference evidence="1 2" key="1">
    <citation type="submission" date="2016-11" db="EMBL/GenBank/DDBJ databases">
        <authorList>
            <person name="Jaros S."/>
            <person name="Januszkiewicz K."/>
            <person name="Wedrychowicz H."/>
        </authorList>
    </citation>
    <scope>NUCLEOTIDE SEQUENCE [LARGE SCALE GENOMIC DNA]</scope>
    <source>
        <strain evidence="1 2">DSM 21074</strain>
    </source>
</reference>
<dbReference type="EMBL" id="FQYN01000005">
    <property type="protein sequence ID" value="SHJ26086.1"/>
    <property type="molecule type" value="Genomic_DNA"/>
</dbReference>
<name>A0A1M6HV38_9BACT</name>
<evidence type="ECO:0000313" key="2">
    <source>
        <dbReference type="Proteomes" id="UP000184418"/>
    </source>
</evidence>
<gene>
    <name evidence="1" type="ORF">SAMN02745146_2656</name>
</gene>
<organism evidence="1 2">
    <name type="scientific">Hymenobacter daecheongensis DSM 21074</name>
    <dbReference type="NCBI Taxonomy" id="1121955"/>
    <lineage>
        <taxon>Bacteria</taxon>
        <taxon>Pseudomonadati</taxon>
        <taxon>Bacteroidota</taxon>
        <taxon>Cytophagia</taxon>
        <taxon>Cytophagales</taxon>
        <taxon>Hymenobacteraceae</taxon>
        <taxon>Hymenobacter</taxon>
    </lineage>
</organism>
<protein>
    <submittedName>
        <fullName evidence="1">Uncharacterized protein</fullName>
    </submittedName>
</protein>
<evidence type="ECO:0000313" key="1">
    <source>
        <dbReference type="EMBL" id="SHJ26086.1"/>
    </source>
</evidence>
<keyword evidence="2" id="KW-1185">Reference proteome</keyword>
<dbReference type="Proteomes" id="UP000184418">
    <property type="component" value="Unassembled WGS sequence"/>
</dbReference>
<accession>A0A1M6HV38</accession>
<proteinExistence type="predicted"/>
<sequence>MLTHAKVTVILSPAKDLPPLSDKPYKMSKALYQRTVKGFVR</sequence>
<dbReference type="AlphaFoldDB" id="A0A1M6HV38"/>